<proteinExistence type="predicted"/>
<evidence type="ECO:0000313" key="1">
    <source>
        <dbReference type="EMBL" id="TYJ51300.1"/>
    </source>
</evidence>
<dbReference type="Proteomes" id="UP000322245">
    <property type="component" value="Unassembled WGS sequence"/>
</dbReference>
<gene>
    <name evidence="1" type="ORF">B9479_008132</name>
</gene>
<reference evidence="1 2" key="1">
    <citation type="submission" date="2017-05" db="EMBL/GenBank/DDBJ databases">
        <title>The Genome Sequence of Tsuchiyaea wingfieldii DSM 27421.</title>
        <authorList>
            <person name="Cuomo C."/>
            <person name="Passer A."/>
            <person name="Billmyre B."/>
            <person name="Heitman J."/>
        </authorList>
    </citation>
    <scope>NUCLEOTIDE SEQUENCE [LARGE SCALE GENOMIC DNA]</scope>
    <source>
        <strain evidence="1 2">DSM 27421</strain>
    </source>
</reference>
<dbReference type="EMBL" id="NIDF01000282">
    <property type="protein sequence ID" value="TYJ51300.1"/>
    <property type="molecule type" value="Genomic_DNA"/>
</dbReference>
<dbReference type="AlphaFoldDB" id="A0A5D3AMS2"/>
<name>A0A5D3AMS2_9TREE</name>
<keyword evidence="2" id="KW-1185">Reference proteome</keyword>
<feature type="non-terminal residue" evidence="1">
    <location>
        <position position="1"/>
    </location>
</feature>
<dbReference type="PANTHER" id="PTHR41814:SF1">
    <property type="entry name" value="CELLULASE"/>
    <property type="match status" value="1"/>
</dbReference>
<sequence>TRNGILKNYITDNSSFEDTSASALYAAVGLRLSTLNISSTHLTTSLTLLSSLSSYVNSTGFLTQTVNPLDFSSSSGSGVGEGDGDGGSGSPEGQAFVVMAYAAHREWDRLGREGGGGGDGLGGTSGALSLFGGVGWGWGWGWGMVAVAGAVGCIL</sequence>
<comment type="caution">
    <text evidence="1">The sequence shown here is derived from an EMBL/GenBank/DDBJ whole genome shotgun (WGS) entry which is preliminary data.</text>
</comment>
<accession>A0A5D3AMS2</accession>
<organism evidence="1 2">
    <name type="scientific">Cryptococcus floricola</name>
    <dbReference type="NCBI Taxonomy" id="2591691"/>
    <lineage>
        <taxon>Eukaryota</taxon>
        <taxon>Fungi</taxon>
        <taxon>Dikarya</taxon>
        <taxon>Basidiomycota</taxon>
        <taxon>Agaricomycotina</taxon>
        <taxon>Tremellomycetes</taxon>
        <taxon>Tremellales</taxon>
        <taxon>Cryptococcaceae</taxon>
        <taxon>Cryptococcus</taxon>
    </lineage>
</organism>
<dbReference type="PANTHER" id="PTHR41814">
    <property type="entry name" value="EXPRESSED PROTEIN"/>
    <property type="match status" value="1"/>
</dbReference>
<protein>
    <submittedName>
        <fullName evidence="1">Uncharacterized protein</fullName>
    </submittedName>
</protein>
<evidence type="ECO:0000313" key="2">
    <source>
        <dbReference type="Proteomes" id="UP000322245"/>
    </source>
</evidence>